<organism evidence="13 14">
    <name type="scientific">Acetohalobium arabaticum (strain ATCC 49924 / DSM 5501 / Z-7288)</name>
    <dbReference type="NCBI Taxonomy" id="574087"/>
    <lineage>
        <taxon>Bacteria</taxon>
        <taxon>Bacillati</taxon>
        <taxon>Bacillota</taxon>
        <taxon>Clostridia</taxon>
        <taxon>Halanaerobiales</taxon>
        <taxon>Halobacteroidaceae</taxon>
        <taxon>Acetohalobium</taxon>
    </lineage>
</organism>
<keyword evidence="5 10" id="KW-0547">Nucleotide-binding</keyword>
<dbReference type="InterPro" id="IPR012340">
    <property type="entry name" value="NA-bd_OB-fold"/>
</dbReference>
<comment type="subunit">
    <text evidence="10">Monomer. Associates with 30S ribosomal subunit, binds 16S rRNA.</text>
</comment>
<dbReference type="HAMAP" id="MF_01820">
    <property type="entry name" value="GTPase_RsgA"/>
    <property type="match status" value="1"/>
</dbReference>
<dbReference type="CDD" id="cd04466">
    <property type="entry name" value="S1_YloQ_GTPase"/>
    <property type="match status" value="1"/>
</dbReference>
<keyword evidence="9 10" id="KW-0342">GTP-binding</keyword>
<comment type="similarity">
    <text evidence="10">Belongs to the TRAFAC class YlqF/YawG GTPase family. RsgA subfamily.</text>
</comment>
<dbReference type="OrthoDB" id="9809485at2"/>
<dbReference type="CDD" id="cd01854">
    <property type="entry name" value="YjeQ_EngC"/>
    <property type="match status" value="1"/>
</dbReference>
<dbReference type="GO" id="GO:0042274">
    <property type="term" value="P:ribosomal small subunit biogenesis"/>
    <property type="evidence" value="ECO:0007669"/>
    <property type="project" value="UniProtKB-UniRule"/>
</dbReference>
<sequence length="295" mass="33768">METGRIIKAYAGYYYVLSFERDVVYETRLRGRFRQEDIDFYVGDRVEFSIIDEDEQTGVIEELLPRSTKLDRPAVANIDQVVLVFASQQPELNYELLDRFLLLVEAYGFEILICINKVDLVGLNEAQEALADYEDIGYRVVYTSAETEHGLNRLTEELQGRLSVLAGPSGVGKSSLLNRLSPEAEMDVGKVSQKIKQGRHTTRHVELITLDNGGLVVDTPGFTSLRIDFIAERELAYFFREMREYTGQCKFNDCLHSSEPECRVKQALEEGEIPQSRYDSYLSFLSEIKGEDNQW</sequence>
<evidence type="ECO:0000256" key="4">
    <source>
        <dbReference type="ARBA" id="ARBA00022730"/>
    </source>
</evidence>
<keyword evidence="6 10" id="KW-0378">Hydrolase</keyword>
<evidence type="ECO:0000256" key="2">
    <source>
        <dbReference type="ARBA" id="ARBA00022517"/>
    </source>
</evidence>
<name>D9QR02_ACEAZ</name>
<feature type="binding site" evidence="10">
    <location>
        <begin position="167"/>
        <end position="175"/>
    </location>
    <ligand>
        <name>GTP</name>
        <dbReference type="ChEBI" id="CHEBI:37565"/>
    </ligand>
</feature>
<evidence type="ECO:0000256" key="3">
    <source>
        <dbReference type="ARBA" id="ARBA00022723"/>
    </source>
</evidence>
<keyword evidence="4 10" id="KW-0699">rRNA-binding</keyword>
<dbReference type="PANTHER" id="PTHR32120">
    <property type="entry name" value="SMALL RIBOSOMAL SUBUNIT BIOGENESIS GTPASE RSGA"/>
    <property type="match status" value="1"/>
</dbReference>
<dbReference type="eggNOG" id="COG1162">
    <property type="taxonomic scope" value="Bacteria"/>
</dbReference>
<keyword evidence="2 10" id="KW-0690">Ribosome biogenesis</keyword>
<dbReference type="SUPFAM" id="SSF50249">
    <property type="entry name" value="Nucleic acid-binding proteins"/>
    <property type="match status" value="1"/>
</dbReference>
<feature type="domain" description="CP-type G" evidence="12">
    <location>
        <begin position="67"/>
        <end position="225"/>
    </location>
</feature>
<proteinExistence type="inferred from homology"/>
<dbReference type="STRING" id="574087.Acear_1433"/>
<keyword evidence="1 10" id="KW-0963">Cytoplasm</keyword>
<dbReference type="Pfam" id="PF16745">
    <property type="entry name" value="RsgA_N"/>
    <property type="match status" value="1"/>
</dbReference>
<dbReference type="GO" id="GO:0005737">
    <property type="term" value="C:cytoplasm"/>
    <property type="evidence" value="ECO:0007669"/>
    <property type="project" value="UniProtKB-SubCell"/>
</dbReference>
<evidence type="ECO:0000313" key="14">
    <source>
        <dbReference type="Proteomes" id="UP000001661"/>
    </source>
</evidence>
<keyword evidence="7 10" id="KW-0862">Zinc</keyword>
<dbReference type="InterPro" id="IPR027417">
    <property type="entry name" value="P-loop_NTPase"/>
</dbReference>
<dbReference type="Gene3D" id="3.40.50.300">
    <property type="entry name" value="P-loop containing nucleotide triphosphate hydrolases"/>
    <property type="match status" value="1"/>
</dbReference>
<dbReference type="RefSeq" id="WP_013278388.1">
    <property type="nucleotide sequence ID" value="NC_014378.1"/>
</dbReference>
<comment type="subcellular location">
    <subcellularLocation>
        <location evidence="10">Cytoplasm</location>
    </subcellularLocation>
</comment>
<evidence type="ECO:0000256" key="5">
    <source>
        <dbReference type="ARBA" id="ARBA00022741"/>
    </source>
</evidence>
<feature type="binding site" evidence="10">
    <location>
        <position position="254"/>
    </location>
    <ligand>
        <name>Zn(2+)</name>
        <dbReference type="ChEBI" id="CHEBI:29105"/>
    </ligand>
</feature>
<evidence type="ECO:0000256" key="1">
    <source>
        <dbReference type="ARBA" id="ARBA00022490"/>
    </source>
</evidence>
<evidence type="ECO:0000256" key="8">
    <source>
        <dbReference type="ARBA" id="ARBA00022884"/>
    </source>
</evidence>
<dbReference type="Proteomes" id="UP000001661">
    <property type="component" value="Chromosome"/>
</dbReference>
<dbReference type="EC" id="3.6.1.-" evidence="10"/>
<dbReference type="KEGG" id="aar:Acear_1433"/>
<keyword evidence="14" id="KW-1185">Reference proteome</keyword>
<evidence type="ECO:0000256" key="7">
    <source>
        <dbReference type="ARBA" id="ARBA00022833"/>
    </source>
</evidence>
<dbReference type="Gene3D" id="1.10.40.50">
    <property type="entry name" value="Probable gtpase engc, domain 3"/>
    <property type="match status" value="1"/>
</dbReference>
<dbReference type="PROSITE" id="PS51721">
    <property type="entry name" value="G_CP"/>
    <property type="match status" value="1"/>
</dbReference>
<dbReference type="PROSITE" id="PS50936">
    <property type="entry name" value="ENGC_GTPASE"/>
    <property type="match status" value="1"/>
</dbReference>
<feature type="binding site" evidence="10">
    <location>
        <position position="249"/>
    </location>
    <ligand>
        <name>Zn(2+)</name>
        <dbReference type="ChEBI" id="CHEBI:29105"/>
    </ligand>
</feature>
<dbReference type="GO" id="GO:0046872">
    <property type="term" value="F:metal ion binding"/>
    <property type="evidence" value="ECO:0007669"/>
    <property type="project" value="UniProtKB-KW"/>
</dbReference>
<comment type="function">
    <text evidence="10">One of several proteins that assist in the late maturation steps of the functional core of the 30S ribosomal subunit. Helps release RbfA from mature subunits. May play a role in the assembly of ribosomal proteins into the subunit. Circularly permuted GTPase that catalyzes slow GTP hydrolysis, GTPase activity is stimulated by the 30S ribosomal subunit.</text>
</comment>
<evidence type="ECO:0000259" key="11">
    <source>
        <dbReference type="PROSITE" id="PS50936"/>
    </source>
</evidence>
<dbReference type="GO" id="GO:0003924">
    <property type="term" value="F:GTPase activity"/>
    <property type="evidence" value="ECO:0007669"/>
    <property type="project" value="UniProtKB-UniRule"/>
</dbReference>
<dbReference type="Pfam" id="PF03193">
    <property type="entry name" value="RsgA_GTPase"/>
    <property type="match status" value="1"/>
</dbReference>
<comment type="cofactor">
    <cofactor evidence="10">
        <name>Zn(2+)</name>
        <dbReference type="ChEBI" id="CHEBI:29105"/>
    </cofactor>
    <text evidence="10">Binds 1 zinc ion per subunit.</text>
</comment>
<evidence type="ECO:0000256" key="6">
    <source>
        <dbReference type="ARBA" id="ARBA00022801"/>
    </source>
</evidence>
<dbReference type="InterPro" id="IPR010914">
    <property type="entry name" value="RsgA_GTPase_dom"/>
</dbReference>
<accession>D9QR02</accession>
<dbReference type="NCBIfam" id="TIGR00157">
    <property type="entry name" value="ribosome small subunit-dependent GTPase A"/>
    <property type="match status" value="1"/>
</dbReference>
<dbReference type="HOGENOM" id="CLU_033617_2_1_9"/>
<protein>
    <recommendedName>
        <fullName evidence="10">Small ribosomal subunit biogenesis GTPase RsgA</fullName>
        <ecNumber evidence="10">3.6.1.-</ecNumber>
    </recommendedName>
</protein>
<gene>
    <name evidence="10" type="primary">rsgA</name>
    <name evidence="13" type="ordered locus">Acear_1433</name>
</gene>
<dbReference type="GO" id="GO:0005525">
    <property type="term" value="F:GTP binding"/>
    <property type="evidence" value="ECO:0007669"/>
    <property type="project" value="UniProtKB-UniRule"/>
</dbReference>
<dbReference type="Gene3D" id="2.40.50.140">
    <property type="entry name" value="Nucleic acid-binding proteins"/>
    <property type="match status" value="1"/>
</dbReference>
<evidence type="ECO:0000313" key="13">
    <source>
        <dbReference type="EMBL" id="ADL12943.1"/>
    </source>
</evidence>
<evidence type="ECO:0000259" key="12">
    <source>
        <dbReference type="PROSITE" id="PS51721"/>
    </source>
</evidence>
<dbReference type="GO" id="GO:0019843">
    <property type="term" value="F:rRNA binding"/>
    <property type="evidence" value="ECO:0007669"/>
    <property type="project" value="UniProtKB-KW"/>
</dbReference>
<dbReference type="InterPro" id="IPR031944">
    <property type="entry name" value="RsgA_N"/>
</dbReference>
<dbReference type="InterPro" id="IPR030378">
    <property type="entry name" value="G_CP_dom"/>
</dbReference>
<feature type="domain" description="EngC GTPase" evidence="11">
    <location>
        <begin position="76"/>
        <end position="223"/>
    </location>
</feature>
<feature type="binding site" evidence="10">
    <location>
        <begin position="116"/>
        <end position="119"/>
    </location>
    <ligand>
        <name>GTP</name>
        <dbReference type="ChEBI" id="CHEBI:37565"/>
    </ligand>
</feature>
<dbReference type="PANTHER" id="PTHR32120:SF11">
    <property type="entry name" value="SMALL RIBOSOMAL SUBUNIT BIOGENESIS GTPASE RSGA 1, MITOCHONDRIAL-RELATED"/>
    <property type="match status" value="1"/>
</dbReference>
<reference evidence="13 14" key="1">
    <citation type="journal article" date="2010" name="Stand. Genomic Sci.">
        <title>Complete genome sequence of Acetohalobium arabaticum type strain (Z-7288).</title>
        <authorList>
            <person name="Sikorski J."/>
            <person name="Lapidus A."/>
            <person name="Chertkov O."/>
            <person name="Lucas S."/>
            <person name="Copeland A."/>
            <person name="Glavina Del Rio T."/>
            <person name="Nolan M."/>
            <person name="Tice H."/>
            <person name="Cheng J.F."/>
            <person name="Han C."/>
            <person name="Brambilla E."/>
            <person name="Pitluck S."/>
            <person name="Liolios K."/>
            <person name="Ivanova N."/>
            <person name="Mavromatis K."/>
            <person name="Mikhailova N."/>
            <person name="Pati A."/>
            <person name="Bruce D."/>
            <person name="Detter C."/>
            <person name="Tapia R."/>
            <person name="Goodwin L."/>
            <person name="Chen A."/>
            <person name="Palaniappan K."/>
            <person name="Land M."/>
            <person name="Hauser L."/>
            <person name="Chang Y.J."/>
            <person name="Jeffries C.D."/>
            <person name="Rohde M."/>
            <person name="Goker M."/>
            <person name="Spring S."/>
            <person name="Woyke T."/>
            <person name="Bristow J."/>
            <person name="Eisen J.A."/>
            <person name="Markowitz V."/>
            <person name="Hugenholtz P."/>
            <person name="Kyrpides N.C."/>
            <person name="Klenk H.P."/>
        </authorList>
    </citation>
    <scope>NUCLEOTIDE SEQUENCE [LARGE SCALE GENOMIC DNA]</scope>
    <source>
        <strain evidence="14">ATCC 49924 / DSM 5501 / Z-7288</strain>
    </source>
</reference>
<feature type="binding site" evidence="10">
    <location>
        <position position="256"/>
    </location>
    <ligand>
        <name>Zn(2+)</name>
        <dbReference type="ChEBI" id="CHEBI:29105"/>
    </ligand>
</feature>
<feature type="binding site" evidence="10">
    <location>
        <position position="262"/>
    </location>
    <ligand>
        <name>Zn(2+)</name>
        <dbReference type="ChEBI" id="CHEBI:29105"/>
    </ligand>
</feature>
<dbReference type="AlphaFoldDB" id="D9QR02"/>
<keyword evidence="3 10" id="KW-0479">Metal-binding</keyword>
<evidence type="ECO:0000256" key="9">
    <source>
        <dbReference type="ARBA" id="ARBA00023134"/>
    </source>
</evidence>
<keyword evidence="8 10" id="KW-0694">RNA-binding</keyword>
<dbReference type="EMBL" id="CP002105">
    <property type="protein sequence ID" value="ADL12943.1"/>
    <property type="molecule type" value="Genomic_DNA"/>
</dbReference>
<dbReference type="InterPro" id="IPR004881">
    <property type="entry name" value="Ribosome_biogen_GTPase_RsgA"/>
</dbReference>
<dbReference type="SUPFAM" id="SSF52540">
    <property type="entry name" value="P-loop containing nucleoside triphosphate hydrolases"/>
    <property type="match status" value="1"/>
</dbReference>
<evidence type="ECO:0000256" key="10">
    <source>
        <dbReference type="HAMAP-Rule" id="MF_01820"/>
    </source>
</evidence>